<evidence type="ECO:0000313" key="3">
    <source>
        <dbReference type="Proteomes" id="UP000809243"/>
    </source>
</evidence>
<evidence type="ECO:0000259" key="1">
    <source>
        <dbReference type="Pfam" id="PF01861"/>
    </source>
</evidence>
<dbReference type="GO" id="GO:0016740">
    <property type="term" value="F:transferase activity"/>
    <property type="evidence" value="ECO:0007669"/>
    <property type="project" value="TreeGrafter"/>
</dbReference>
<accession>A0A938YXW3</accession>
<sequence length="226" mass="25636">QSLKKRLEFIYDRGELRDANFIMLGDDDLFSVAIALTGLAGRITVLEIDKEIIELIRGIAKERGLGIEAIEYNAANALPKELASKFDVAVTEPPETEKALQVFLSRSAQALKESGSIYFGLTEIECSSRTWLSVQKTLNGMGFVLTDILRNHTEYPETYIRDKEGYYKKMRMMKDAPFPLKLYTKEKWYRSSFLRAKLVGKAKPAIEKAVEFGPGFYQNEDAVTIE</sequence>
<comment type="caution">
    <text evidence="2">The sequence shown here is derived from an EMBL/GenBank/DDBJ whole genome shotgun (WGS) entry which is preliminary data.</text>
</comment>
<dbReference type="PANTHER" id="PTHR23290">
    <property type="entry name" value="RRNA N6-ADENOSINE-METHYLTRANSFERASE METTL5"/>
    <property type="match status" value="1"/>
</dbReference>
<dbReference type="GO" id="GO:0006596">
    <property type="term" value="P:polyamine biosynthetic process"/>
    <property type="evidence" value="ECO:0007669"/>
    <property type="project" value="TreeGrafter"/>
</dbReference>
<dbReference type="InterPro" id="IPR051720">
    <property type="entry name" value="rRNA_MeTrfase/Polyamine_Synth"/>
</dbReference>
<proteinExistence type="predicted"/>
<feature type="non-terminal residue" evidence="2">
    <location>
        <position position="1"/>
    </location>
</feature>
<dbReference type="SUPFAM" id="SSF53335">
    <property type="entry name" value="S-adenosyl-L-methionine-dependent methyltransferases"/>
    <property type="match status" value="1"/>
</dbReference>
<dbReference type="InterPro" id="IPR002723">
    <property type="entry name" value="BpsA_C"/>
</dbReference>
<name>A0A938YXW3_9ARCH</name>
<reference evidence="2" key="1">
    <citation type="submission" date="2021-01" db="EMBL/GenBank/DDBJ databases">
        <title>Active Sulfur Cycling in an Early Earth Analoge.</title>
        <authorList>
            <person name="Hahn C.R."/>
            <person name="Youssef N.H."/>
            <person name="Elshahed M."/>
        </authorList>
    </citation>
    <scope>NUCLEOTIDE SEQUENCE</scope>
    <source>
        <strain evidence="2">Zod_Metabat.1151</strain>
    </source>
</reference>
<gene>
    <name evidence="2" type="ORF">JW744_02680</name>
</gene>
<evidence type="ECO:0000313" key="2">
    <source>
        <dbReference type="EMBL" id="MBN2067348.1"/>
    </source>
</evidence>
<dbReference type="InterPro" id="IPR029063">
    <property type="entry name" value="SAM-dependent_MTases_sf"/>
</dbReference>
<feature type="domain" description="N(4)-bis(aminopropyl)spermidine synthase C-terminal" evidence="1">
    <location>
        <begin position="5"/>
        <end position="222"/>
    </location>
</feature>
<dbReference type="PANTHER" id="PTHR23290:SF0">
    <property type="entry name" value="RRNA N6-ADENOSINE-METHYLTRANSFERASE METTL5"/>
    <property type="match status" value="1"/>
</dbReference>
<dbReference type="AlphaFoldDB" id="A0A938YXW3"/>
<protein>
    <submittedName>
        <fullName evidence="2">Bis-aminopropyl spermidine synthase family protein</fullName>
    </submittedName>
</protein>
<organism evidence="2 3">
    <name type="scientific">Candidatus Iainarchaeum sp</name>
    <dbReference type="NCBI Taxonomy" id="3101447"/>
    <lineage>
        <taxon>Archaea</taxon>
        <taxon>Candidatus Iainarchaeota</taxon>
        <taxon>Candidatus Iainarchaeia</taxon>
        <taxon>Candidatus Iainarchaeales</taxon>
        <taxon>Candidatus Iainarchaeaceae</taxon>
        <taxon>Candidatus Iainarchaeum</taxon>
    </lineage>
</organism>
<dbReference type="Proteomes" id="UP000809243">
    <property type="component" value="Unassembled WGS sequence"/>
</dbReference>
<dbReference type="Pfam" id="PF01861">
    <property type="entry name" value="BpsA_C"/>
    <property type="match status" value="1"/>
</dbReference>
<dbReference type="Gene3D" id="3.40.50.150">
    <property type="entry name" value="Vaccinia Virus protein VP39"/>
    <property type="match status" value="1"/>
</dbReference>
<dbReference type="EMBL" id="JAFGDB010000042">
    <property type="protein sequence ID" value="MBN2067348.1"/>
    <property type="molecule type" value="Genomic_DNA"/>
</dbReference>